<dbReference type="RefSeq" id="WP_046388882.1">
    <property type="nucleotide sequence ID" value="NZ_JADFBC010000004.1"/>
</dbReference>
<comment type="caution">
    <text evidence="1">The sequence shown here is derived from an EMBL/GenBank/DDBJ whole genome shotgun (WGS) entry which is preliminary data.</text>
</comment>
<gene>
    <name evidence="1" type="ORF">GKS16_09590</name>
</gene>
<proteinExistence type="predicted"/>
<dbReference type="EMBL" id="WLXI01000064">
    <property type="protein sequence ID" value="MTD02518.1"/>
    <property type="molecule type" value="Genomic_DNA"/>
</dbReference>
<evidence type="ECO:0000313" key="2">
    <source>
        <dbReference type="Proteomes" id="UP000483839"/>
    </source>
</evidence>
<evidence type="ECO:0000313" key="1">
    <source>
        <dbReference type="EMBL" id="MTD02518.1"/>
    </source>
</evidence>
<organism evidence="1 2">
    <name type="scientific">Streptococcus uberis</name>
    <dbReference type="NCBI Taxonomy" id="1349"/>
    <lineage>
        <taxon>Bacteria</taxon>
        <taxon>Bacillati</taxon>
        <taxon>Bacillota</taxon>
        <taxon>Bacilli</taxon>
        <taxon>Lactobacillales</taxon>
        <taxon>Streptococcaceae</taxon>
        <taxon>Streptococcus</taxon>
    </lineage>
</organism>
<protein>
    <submittedName>
        <fullName evidence="1">Uncharacterized protein</fullName>
    </submittedName>
</protein>
<reference evidence="1 2" key="1">
    <citation type="submission" date="2019-11" db="EMBL/GenBank/DDBJ databases">
        <title>Streptococcus uberis isolated from clinical mastitis cases on a southeastern Queensland dairy.</title>
        <authorList>
            <person name="Workentine M.L."/>
            <person name="Price R."/>
            <person name="Olchowy T."/>
        </authorList>
    </citation>
    <scope>NUCLEOTIDE SEQUENCE [LARGE SCALE GENOMIC DNA]</scope>
    <source>
        <strain evidence="1 2">OLC4459-A17</strain>
    </source>
</reference>
<dbReference type="AlphaFoldDB" id="A0A2X4HM97"/>
<accession>A0A2X4HM97</accession>
<dbReference type="Proteomes" id="UP000483839">
    <property type="component" value="Unassembled WGS sequence"/>
</dbReference>
<name>A0A2X4HM97_STRUB</name>
<sequence>MIDNQLRSRIEEMKCKYLEAQENISKSSSMTCNDMRKAKKIKKKLLTLEKERCQCILEHRDISAIDEKIALLKSAYLIDEGAHIKKEDI</sequence>